<dbReference type="EMBL" id="KL597117">
    <property type="protein sequence ID" value="KER19920.1"/>
    <property type="molecule type" value="Genomic_DNA"/>
</dbReference>
<organism evidence="2 3">
    <name type="scientific">Opisthorchis viverrini</name>
    <name type="common">Southeast Asian liver fluke</name>
    <dbReference type="NCBI Taxonomy" id="6198"/>
    <lineage>
        <taxon>Eukaryota</taxon>
        <taxon>Metazoa</taxon>
        <taxon>Spiralia</taxon>
        <taxon>Lophotrochozoa</taxon>
        <taxon>Platyhelminthes</taxon>
        <taxon>Trematoda</taxon>
        <taxon>Digenea</taxon>
        <taxon>Opisthorchiida</taxon>
        <taxon>Opisthorchiata</taxon>
        <taxon>Opisthorchiidae</taxon>
        <taxon>Opisthorchis</taxon>
    </lineage>
</organism>
<sequence>MEVARVCFLVVDQMTVDLFATLTMSPRLETKRLQANCQARSVRFPKVTSERPKPTETLKLHQNLNRVAVKHPGSSIIQAIQQSLPSVQARHRSTTEFDQYSNDSRSVRHTDDVSSTGDETFASQLPSPSQATRSVRFPKVTSERPKPTETLKLHQNLNRVAVKHPGSSIIQAIQQSLPSVQARHRSTTEFDQYSSGSTINIDWCSDSLDQCQKVPFK</sequence>
<reference evidence="2 3" key="1">
    <citation type="submission" date="2013-11" db="EMBL/GenBank/DDBJ databases">
        <title>Opisthorchis viverrini - life in the bile duct.</title>
        <authorList>
            <person name="Young N.D."/>
            <person name="Nagarajan N."/>
            <person name="Lin S.J."/>
            <person name="Korhonen P.K."/>
            <person name="Jex A.R."/>
            <person name="Hall R.S."/>
            <person name="Safavi-Hemami H."/>
            <person name="Kaewkong W."/>
            <person name="Bertrand D."/>
            <person name="Gao S."/>
            <person name="Seet Q."/>
            <person name="Wongkham S."/>
            <person name="Teh B.T."/>
            <person name="Wongkham C."/>
            <person name="Intapan P.M."/>
            <person name="Maleewong W."/>
            <person name="Yang X."/>
            <person name="Hu M."/>
            <person name="Wang Z."/>
            <person name="Hofmann A."/>
            <person name="Sternberg P.W."/>
            <person name="Tan P."/>
            <person name="Wang J."/>
            <person name="Gasser R.B."/>
        </authorList>
    </citation>
    <scope>NUCLEOTIDE SEQUENCE [LARGE SCALE GENOMIC DNA]</scope>
</reference>
<dbReference type="AlphaFoldDB" id="A0A074Z9J6"/>
<gene>
    <name evidence="2" type="ORF">T265_11412</name>
</gene>
<feature type="compositionally biased region" description="Polar residues" evidence="1">
    <location>
        <begin position="113"/>
        <end position="133"/>
    </location>
</feature>
<dbReference type="Proteomes" id="UP000054324">
    <property type="component" value="Unassembled WGS sequence"/>
</dbReference>
<evidence type="ECO:0000313" key="2">
    <source>
        <dbReference type="EMBL" id="KER19920.1"/>
    </source>
</evidence>
<proteinExistence type="predicted"/>
<dbReference type="CTD" id="20325580"/>
<dbReference type="RefSeq" id="XP_009176323.1">
    <property type="nucleotide sequence ID" value="XM_009178059.1"/>
</dbReference>
<dbReference type="KEGG" id="ovi:T265_11412"/>
<feature type="region of interest" description="Disordered" evidence="1">
    <location>
        <begin position="87"/>
        <end position="148"/>
    </location>
</feature>
<accession>A0A074Z9J6</accession>
<keyword evidence="3" id="KW-1185">Reference proteome</keyword>
<protein>
    <submittedName>
        <fullName evidence="2">Uncharacterized protein</fullName>
    </submittedName>
</protein>
<evidence type="ECO:0000313" key="3">
    <source>
        <dbReference type="Proteomes" id="UP000054324"/>
    </source>
</evidence>
<evidence type="ECO:0000256" key="1">
    <source>
        <dbReference type="SAM" id="MobiDB-lite"/>
    </source>
</evidence>
<name>A0A074Z9J6_OPIVI</name>
<dbReference type="GeneID" id="20325580"/>